<feature type="non-terminal residue" evidence="1">
    <location>
        <position position="96"/>
    </location>
</feature>
<name>A0ACB8VNM1_9TELE</name>
<reference evidence="1" key="1">
    <citation type="submission" date="2022-04" db="EMBL/GenBank/DDBJ databases">
        <title>Jade perch genome.</title>
        <authorList>
            <person name="Chao B."/>
        </authorList>
    </citation>
    <scope>NUCLEOTIDE SEQUENCE</scope>
    <source>
        <strain evidence="1">CB-2022</strain>
    </source>
</reference>
<keyword evidence="2" id="KW-1185">Reference proteome</keyword>
<organism evidence="1 2">
    <name type="scientific">Scortum barcoo</name>
    <name type="common">barcoo grunter</name>
    <dbReference type="NCBI Taxonomy" id="214431"/>
    <lineage>
        <taxon>Eukaryota</taxon>
        <taxon>Metazoa</taxon>
        <taxon>Chordata</taxon>
        <taxon>Craniata</taxon>
        <taxon>Vertebrata</taxon>
        <taxon>Euteleostomi</taxon>
        <taxon>Actinopterygii</taxon>
        <taxon>Neopterygii</taxon>
        <taxon>Teleostei</taxon>
        <taxon>Neoteleostei</taxon>
        <taxon>Acanthomorphata</taxon>
        <taxon>Eupercaria</taxon>
        <taxon>Centrarchiformes</taxon>
        <taxon>Terapontoidei</taxon>
        <taxon>Terapontidae</taxon>
        <taxon>Scortum</taxon>
    </lineage>
</organism>
<accession>A0ACB8VNM1</accession>
<protein>
    <submittedName>
        <fullName evidence="1">Uncharacterized protein</fullName>
    </submittedName>
</protein>
<comment type="caution">
    <text evidence="1">The sequence shown here is derived from an EMBL/GenBank/DDBJ whole genome shotgun (WGS) entry which is preliminary data.</text>
</comment>
<gene>
    <name evidence="1" type="ORF">L3Q82_015656</name>
</gene>
<proteinExistence type="predicted"/>
<dbReference type="Proteomes" id="UP000831701">
    <property type="component" value="Chromosome 19"/>
</dbReference>
<sequence length="96" mass="10654">MPAPIRSLTEPRGRRGRVEREGAIFQRQQTREHISQLDPVAAGHPRCLRAVAAAEKALLASRDIVGYAHVTLLVPHAVSLILLEQKTVRMCPVRSE</sequence>
<evidence type="ECO:0000313" key="1">
    <source>
        <dbReference type="EMBL" id="KAI3357198.1"/>
    </source>
</evidence>
<evidence type="ECO:0000313" key="2">
    <source>
        <dbReference type="Proteomes" id="UP000831701"/>
    </source>
</evidence>
<dbReference type="EMBL" id="CM041549">
    <property type="protein sequence ID" value="KAI3357198.1"/>
    <property type="molecule type" value="Genomic_DNA"/>
</dbReference>